<accession>A0AAD6EBE9</accession>
<dbReference type="GeneID" id="81585412"/>
<gene>
    <name evidence="1" type="ORF">N7537_004112</name>
</gene>
<reference evidence="1" key="2">
    <citation type="submission" date="2023-01" db="EMBL/GenBank/DDBJ databases">
        <authorList>
            <person name="Petersen C."/>
        </authorList>
    </citation>
    <scope>NUCLEOTIDE SEQUENCE</scope>
    <source>
        <strain evidence="1">IBT 12815</strain>
    </source>
</reference>
<dbReference type="AlphaFoldDB" id="A0AAD6EBE9"/>
<comment type="caution">
    <text evidence="1">The sequence shown here is derived from an EMBL/GenBank/DDBJ whole genome shotgun (WGS) entry which is preliminary data.</text>
</comment>
<reference evidence="1" key="1">
    <citation type="journal article" date="2023" name="IMA Fungus">
        <title>Comparative genomic study of the Penicillium genus elucidates a diverse pangenome and 15 lateral gene transfer events.</title>
        <authorList>
            <person name="Petersen C."/>
            <person name="Sorensen T."/>
            <person name="Nielsen M.R."/>
            <person name="Sondergaard T.E."/>
            <person name="Sorensen J.L."/>
            <person name="Fitzpatrick D.A."/>
            <person name="Frisvad J.C."/>
            <person name="Nielsen K.L."/>
        </authorList>
    </citation>
    <scope>NUCLEOTIDE SEQUENCE</scope>
    <source>
        <strain evidence="1">IBT 12815</strain>
    </source>
</reference>
<protein>
    <submittedName>
        <fullName evidence="1">Uncharacterized protein</fullName>
    </submittedName>
</protein>
<name>A0AAD6EBE9_9EURO</name>
<dbReference type="Proteomes" id="UP001213799">
    <property type="component" value="Unassembled WGS sequence"/>
</dbReference>
<evidence type="ECO:0000313" key="1">
    <source>
        <dbReference type="EMBL" id="KAJ5607493.1"/>
    </source>
</evidence>
<dbReference type="EMBL" id="JAQJAE010000002">
    <property type="protein sequence ID" value="KAJ5607493.1"/>
    <property type="molecule type" value="Genomic_DNA"/>
</dbReference>
<organism evidence="1 2">
    <name type="scientific">Penicillium hordei</name>
    <dbReference type="NCBI Taxonomy" id="40994"/>
    <lineage>
        <taxon>Eukaryota</taxon>
        <taxon>Fungi</taxon>
        <taxon>Dikarya</taxon>
        <taxon>Ascomycota</taxon>
        <taxon>Pezizomycotina</taxon>
        <taxon>Eurotiomycetes</taxon>
        <taxon>Eurotiomycetidae</taxon>
        <taxon>Eurotiales</taxon>
        <taxon>Aspergillaceae</taxon>
        <taxon>Penicillium</taxon>
    </lineage>
</organism>
<sequence length="288" mass="32264">MSGLEIGLALPGVIDLCLKYGKVIVTVYKDFKHANEEVEERKLAIDAAWAKTSEQLAFLRGVWDRLGENYRDLQSRMLQAAVRELSKLDNQAAKSGGRLLDKSKAAKYALLKKESLDRAIQDLRVWQNEFDTTWYLVLLIADEAIDTALVKRTGTETLSTARHVRSALRPEPQRETAVFLSGSKLQSARRSDILYSTSEVVEIAGVGTFILDSADCSSRKDDATFSKNVRSLAMRFQQVDANGFHLLGCHGVARITDPNTKQLLSFDFIFNFPKGRQKPQSLRSHLLS</sequence>
<proteinExistence type="predicted"/>
<dbReference type="RefSeq" id="XP_056754918.1">
    <property type="nucleotide sequence ID" value="XM_056895170.1"/>
</dbReference>
<keyword evidence="2" id="KW-1185">Reference proteome</keyword>
<evidence type="ECO:0000313" key="2">
    <source>
        <dbReference type="Proteomes" id="UP001213799"/>
    </source>
</evidence>